<dbReference type="Pfam" id="PF12796">
    <property type="entry name" value="Ank_2"/>
    <property type="match status" value="2"/>
</dbReference>
<dbReference type="SMART" id="SM00220">
    <property type="entry name" value="S_TKc"/>
    <property type="match status" value="1"/>
</dbReference>
<keyword evidence="1" id="KW-0040">ANK repeat</keyword>
<dbReference type="PANTHER" id="PTHR13954">
    <property type="entry name" value="IRE1-RELATED"/>
    <property type="match status" value="1"/>
</dbReference>
<organism evidence="4 5">
    <name type="scientific">Orchesella dallaii</name>
    <dbReference type="NCBI Taxonomy" id="48710"/>
    <lineage>
        <taxon>Eukaryota</taxon>
        <taxon>Metazoa</taxon>
        <taxon>Ecdysozoa</taxon>
        <taxon>Arthropoda</taxon>
        <taxon>Hexapoda</taxon>
        <taxon>Collembola</taxon>
        <taxon>Entomobryomorpha</taxon>
        <taxon>Entomobryoidea</taxon>
        <taxon>Orchesellidae</taxon>
        <taxon>Orchesellinae</taxon>
        <taxon>Orchesella</taxon>
    </lineage>
</organism>
<dbReference type="SMART" id="SM00248">
    <property type="entry name" value="ANK"/>
    <property type="match status" value="8"/>
</dbReference>
<accession>A0ABP1S2V8</accession>
<dbReference type="InterPro" id="IPR036770">
    <property type="entry name" value="Ankyrin_rpt-contain_sf"/>
</dbReference>
<dbReference type="SUPFAM" id="SSF48403">
    <property type="entry name" value="Ankyrin repeat"/>
    <property type="match status" value="1"/>
</dbReference>
<comment type="caution">
    <text evidence="4">The sequence shown here is derived from an EMBL/GenBank/DDBJ whole genome shotgun (WGS) entry which is preliminary data.</text>
</comment>
<dbReference type="PROSITE" id="PS00108">
    <property type="entry name" value="PROTEIN_KINASE_ST"/>
    <property type="match status" value="1"/>
</dbReference>
<dbReference type="PROSITE" id="PS50011">
    <property type="entry name" value="PROTEIN_KINASE_DOM"/>
    <property type="match status" value="1"/>
</dbReference>
<proteinExistence type="predicted"/>
<feature type="repeat" description="ANK" evidence="1">
    <location>
        <begin position="718"/>
        <end position="755"/>
    </location>
</feature>
<dbReference type="Gene3D" id="3.30.200.20">
    <property type="entry name" value="Phosphorylase Kinase, domain 1"/>
    <property type="match status" value="1"/>
</dbReference>
<feature type="compositionally biased region" description="Polar residues" evidence="2">
    <location>
        <begin position="462"/>
        <end position="472"/>
    </location>
</feature>
<dbReference type="Pfam" id="PF00069">
    <property type="entry name" value="Pkinase"/>
    <property type="match status" value="1"/>
</dbReference>
<dbReference type="PANTHER" id="PTHR13954:SF6">
    <property type="entry name" value="NON-SPECIFIC SERINE_THREONINE PROTEIN KINASE"/>
    <property type="match status" value="1"/>
</dbReference>
<evidence type="ECO:0000256" key="1">
    <source>
        <dbReference type="PROSITE-ProRule" id="PRU00023"/>
    </source>
</evidence>
<dbReference type="CDD" id="cd01671">
    <property type="entry name" value="CARD"/>
    <property type="match status" value="1"/>
</dbReference>
<evidence type="ECO:0000313" key="5">
    <source>
        <dbReference type="Proteomes" id="UP001642540"/>
    </source>
</evidence>
<evidence type="ECO:0000313" key="4">
    <source>
        <dbReference type="EMBL" id="CAL8141651.1"/>
    </source>
</evidence>
<dbReference type="InterPro" id="IPR000719">
    <property type="entry name" value="Prot_kinase_dom"/>
</dbReference>
<feature type="domain" description="Protein kinase" evidence="3">
    <location>
        <begin position="110"/>
        <end position="370"/>
    </location>
</feature>
<feature type="region of interest" description="Disordered" evidence="2">
    <location>
        <begin position="448"/>
        <end position="475"/>
    </location>
</feature>
<dbReference type="Gene3D" id="1.10.533.10">
    <property type="entry name" value="Death Domain, Fas"/>
    <property type="match status" value="1"/>
</dbReference>
<dbReference type="EMBL" id="CAXLJM020000147">
    <property type="protein sequence ID" value="CAL8141651.1"/>
    <property type="molecule type" value="Genomic_DNA"/>
</dbReference>
<dbReference type="Pfam" id="PF13637">
    <property type="entry name" value="Ank_4"/>
    <property type="match status" value="1"/>
</dbReference>
<evidence type="ECO:0000256" key="2">
    <source>
        <dbReference type="SAM" id="MobiDB-lite"/>
    </source>
</evidence>
<dbReference type="InterPro" id="IPR011009">
    <property type="entry name" value="Kinase-like_dom_sf"/>
</dbReference>
<dbReference type="InterPro" id="IPR002110">
    <property type="entry name" value="Ankyrin_rpt"/>
</dbReference>
<keyword evidence="5" id="KW-1185">Reference proteome</keyword>
<feature type="repeat" description="ANK" evidence="1">
    <location>
        <begin position="682"/>
        <end position="717"/>
    </location>
</feature>
<name>A0ABP1S2V8_9HEXA</name>
<dbReference type="InterPro" id="IPR011029">
    <property type="entry name" value="DEATH-like_dom_sf"/>
</dbReference>
<dbReference type="InterPro" id="IPR045133">
    <property type="entry name" value="IRE1/2-like"/>
</dbReference>
<dbReference type="PROSITE" id="PS50297">
    <property type="entry name" value="ANK_REP_REGION"/>
    <property type="match status" value="2"/>
</dbReference>
<dbReference type="InterPro" id="IPR008271">
    <property type="entry name" value="Ser/Thr_kinase_AS"/>
</dbReference>
<dbReference type="Gene3D" id="1.25.40.20">
    <property type="entry name" value="Ankyrin repeat-containing domain"/>
    <property type="match status" value="1"/>
</dbReference>
<feature type="compositionally biased region" description="Basic and acidic residues" evidence="2">
    <location>
        <begin position="450"/>
        <end position="461"/>
    </location>
</feature>
<feature type="repeat" description="ANK" evidence="1">
    <location>
        <begin position="864"/>
        <end position="896"/>
    </location>
</feature>
<evidence type="ECO:0000259" key="3">
    <source>
        <dbReference type="PROSITE" id="PS50011"/>
    </source>
</evidence>
<reference evidence="4 5" key="1">
    <citation type="submission" date="2024-08" db="EMBL/GenBank/DDBJ databases">
        <authorList>
            <person name="Cucini C."/>
            <person name="Frati F."/>
        </authorList>
    </citation>
    <scope>NUCLEOTIDE SEQUENCE [LARGE SCALE GENOMIC DNA]</scope>
</reference>
<dbReference type="Gene3D" id="1.10.510.10">
    <property type="entry name" value="Transferase(Phosphotransferase) domain 1"/>
    <property type="match status" value="1"/>
</dbReference>
<dbReference type="PROSITE" id="PS50088">
    <property type="entry name" value="ANK_REPEAT"/>
    <property type="match status" value="3"/>
</dbReference>
<gene>
    <name evidence="4" type="ORF">ODALV1_LOCUS28818</name>
</gene>
<dbReference type="SUPFAM" id="SSF47986">
    <property type="entry name" value="DEATH domain"/>
    <property type="match status" value="1"/>
</dbReference>
<dbReference type="SUPFAM" id="SSF56112">
    <property type="entry name" value="Protein kinase-like (PK-like)"/>
    <property type="match status" value="1"/>
</dbReference>
<protein>
    <recommendedName>
        <fullName evidence="3">Protein kinase domain-containing protein</fullName>
    </recommendedName>
</protein>
<dbReference type="Proteomes" id="UP001642540">
    <property type="component" value="Unassembled WGS sequence"/>
</dbReference>
<sequence>MEEWERKIISKNIDKLINNTICNTVFLTKFQALEILSSNEVEELNTHRIHPSDQAYKFYGIIQGRKDAFVSLQQVLRETNQTGALEILKNECRTLKRKRSSLDDICSITYDLKTVLGKGSYGTVVYKGKLGERDVAVKLVHSDILDGTQAIHEVNILKSCDDHENIVRYFGSKESPPNSILIILELCDMSLKEWVKTKSIQISPLNILKQITVGLEWLHWNNILHRDLKPENILLIGRLTRVKITDFGLSRRIVDGRSCVSSSIVCGTQGWVAPEIIAQISEGDPQKCKFTQASDIFALGCLYYFVITDGKHPFGDQLRSQVNILDGNILIDHKHVLHGCSQNILFIKNMISRDPMSRPSCSALLVSPIFWEAERCVKFIEGLMTHANAVKEELMHFMGDAGGCKLEHEDEVSKLEVLLGDQLEKKFGCIVPFAYLNLDNLKATAEGNNECERNSPERIEQAENQQVQNSNGEAEVDSDLVGAKSDTTERKNGECSKQTTKQVISQNGVLKIDIETLSQTLQTQSGAHHKATESAIMAYPMKADNEMNHAFKIERVIESLKEMDVNETIGRLFQIVMTGDIQIVKGVLEFSCAKENITEIWDTRLKSLLHVAVEHREFPFVEYLVNHLGFAEVLSSPRMGDLIHVCLRDSELMPLPIFQDKFRIIQLLVSIYPALIESNDSHYNSPLHRALSKPNSRQLEVILMLIQNKANVNAQDNQGQSPLHYAVNQKPVPTHLLHIIKLLMNNKADPNLADKNGRTFLHCAAYNLSPTLYHDLVVYLVSVGKTKVFRSIDSHGSTVLHFAVYFMEPFYETFELFKENGTDFNAVDEHQNSVVFYAIKGGRNDTFLNILFAFGADWRILNKIGDTALHCAAQSGNVAALKLFISLGYDIDMTNSEWETALHKALEGDNEFVFEVVSELVNKNGACVGAKNKEGITPIDLARRLNAKGKVGQNIQNLMEVAANPNGVAKLILRSSKLFDLQKN</sequence>